<dbReference type="EMBL" id="WIKE01000001">
    <property type="protein sequence ID" value="MQQ63113.1"/>
    <property type="molecule type" value="Genomic_DNA"/>
</dbReference>
<dbReference type="Gene3D" id="2.160.10.10">
    <property type="entry name" value="Hexapeptide repeat proteins"/>
    <property type="match status" value="1"/>
</dbReference>
<name>A0A6L5H318_STRMT</name>
<keyword evidence="1 3" id="KW-0808">Transferase</keyword>
<dbReference type="SUPFAM" id="SSF51161">
    <property type="entry name" value="Trimeric LpxA-like enzymes"/>
    <property type="match status" value="1"/>
</dbReference>
<evidence type="ECO:0000313" key="3">
    <source>
        <dbReference type="EMBL" id="MQQ63113.1"/>
    </source>
</evidence>
<dbReference type="InterPro" id="IPR018357">
    <property type="entry name" value="Hexapep_transf_CS"/>
</dbReference>
<gene>
    <name evidence="3" type="ORF">GEZ69_01405</name>
</gene>
<dbReference type="PANTHER" id="PTHR43300">
    <property type="entry name" value="ACETYLTRANSFERASE"/>
    <property type="match status" value="1"/>
</dbReference>
<dbReference type="CDD" id="cd03349">
    <property type="entry name" value="LbH_XAT"/>
    <property type="match status" value="1"/>
</dbReference>
<proteinExistence type="predicted"/>
<dbReference type="AlphaFoldDB" id="A0A6L5H318"/>
<organism evidence="3 4">
    <name type="scientific">Streptococcus mitis</name>
    <dbReference type="NCBI Taxonomy" id="28037"/>
    <lineage>
        <taxon>Bacteria</taxon>
        <taxon>Bacillati</taxon>
        <taxon>Bacillota</taxon>
        <taxon>Bacilli</taxon>
        <taxon>Lactobacillales</taxon>
        <taxon>Streptococcaceae</taxon>
        <taxon>Streptococcus</taxon>
        <taxon>Streptococcus mitis group</taxon>
    </lineage>
</organism>
<keyword evidence="2" id="KW-0677">Repeat</keyword>
<dbReference type="PANTHER" id="PTHR43300:SF11">
    <property type="entry name" value="ACETYLTRANSFERASE RV3034C-RELATED"/>
    <property type="match status" value="1"/>
</dbReference>
<dbReference type="Pfam" id="PF00132">
    <property type="entry name" value="Hexapep"/>
    <property type="match status" value="1"/>
</dbReference>
<evidence type="ECO:0000256" key="2">
    <source>
        <dbReference type="ARBA" id="ARBA00022737"/>
    </source>
</evidence>
<dbReference type="GO" id="GO:0016740">
    <property type="term" value="F:transferase activity"/>
    <property type="evidence" value="ECO:0007669"/>
    <property type="project" value="UniProtKB-KW"/>
</dbReference>
<reference evidence="3 4" key="1">
    <citation type="submission" date="2019-10" db="EMBL/GenBank/DDBJ databases">
        <title>Streptococcus mitis of the oral and urogenital tracts.</title>
        <authorList>
            <person name="Price T."/>
            <person name="Mores C.R."/>
            <person name="Putonti C."/>
            <person name="Wolfe A.J."/>
        </authorList>
    </citation>
    <scope>NUCLEOTIDE SEQUENCE [LARGE SCALE GENOMIC DNA]</scope>
    <source>
        <strain evidence="3 4">SM05</strain>
    </source>
</reference>
<dbReference type="PROSITE" id="PS00101">
    <property type="entry name" value="HEXAPEP_TRANSFERASES"/>
    <property type="match status" value="1"/>
</dbReference>
<protein>
    <submittedName>
        <fullName evidence="3">Antibiotic acetyltransferase</fullName>
    </submittedName>
</protein>
<dbReference type="InterPro" id="IPR001451">
    <property type="entry name" value="Hexapep"/>
</dbReference>
<dbReference type="RefSeq" id="WP_153193570.1">
    <property type="nucleotide sequence ID" value="NZ_WIIS01000001.1"/>
</dbReference>
<sequence length="204" mass="23257">MNIRYKLQFRRCKKEWRKKNLHNETTPRTMFPIELVSVGEKTYGGLYVLSFDKESKLKIGNFCSIAPEVAFILSADHYINHFSTYPFKSKVFDQGDEGVSKGDIIIEDDVWIGFRSTILSGVTIGQGAIVGAGSVVTKSVPPYAIVGGVPAKVISYRFETEIREEMKKIDFSEFQLEKFKKVTEELYQPISSIRQINNINEKLK</sequence>
<dbReference type="InterPro" id="IPR011004">
    <property type="entry name" value="Trimer_LpxA-like_sf"/>
</dbReference>
<comment type="caution">
    <text evidence="3">The sequence shown here is derived from an EMBL/GenBank/DDBJ whole genome shotgun (WGS) entry which is preliminary data.</text>
</comment>
<dbReference type="Proteomes" id="UP000477834">
    <property type="component" value="Unassembled WGS sequence"/>
</dbReference>
<evidence type="ECO:0000313" key="4">
    <source>
        <dbReference type="Proteomes" id="UP000477834"/>
    </source>
</evidence>
<evidence type="ECO:0000256" key="1">
    <source>
        <dbReference type="ARBA" id="ARBA00022679"/>
    </source>
</evidence>
<dbReference type="InterPro" id="IPR050179">
    <property type="entry name" value="Trans_hexapeptide_repeat"/>
</dbReference>
<accession>A0A6L5H318</accession>